<dbReference type="Gene3D" id="2.60.40.10">
    <property type="entry name" value="Immunoglobulins"/>
    <property type="match status" value="4"/>
</dbReference>
<reference evidence="5" key="1">
    <citation type="submission" date="2021-03" db="EMBL/GenBank/DDBJ databases">
        <authorList>
            <person name="Kim M.K."/>
        </authorList>
    </citation>
    <scope>NUCLEOTIDE SEQUENCE</scope>
    <source>
        <strain evidence="5">BT186</strain>
    </source>
</reference>
<feature type="signal peptide" evidence="3">
    <location>
        <begin position="1"/>
        <end position="35"/>
    </location>
</feature>
<gene>
    <name evidence="5" type="ORF">J0X19_03820</name>
</gene>
<protein>
    <submittedName>
        <fullName evidence="5">Fibronectin type III domain-containing protein</fullName>
    </submittedName>
</protein>
<organism evidence="5 6">
    <name type="scientific">Hymenobacter telluris</name>
    <dbReference type="NCBI Taxonomy" id="2816474"/>
    <lineage>
        <taxon>Bacteria</taxon>
        <taxon>Pseudomonadati</taxon>
        <taxon>Bacteroidota</taxon>
        <taxon>Cytophagia</taxon>
        <taxon>Cytophagales</taxon>
        <taxon>Hymenobacteraceae</taxon>
        <taxon>Hymenobacter</taxon>
    </lineage>
</organism>
<dbReference type="InterPro" id="IPR013783">
    <property type="entry name" value="Ig-like_fold"/>
</dbReference>
<dbReference type="InterPro" id="IPR056600">
    <property type="entry name" value="GBD_T9SS_assoc"/>
</dbReference>
<keyword evidence="3" id="KW-0732">Signal</keyword>
<evidence type="ECO:0000256" key="2">
    <source>
        <dbReference type="SAM" id="MobiDB-lite"/>
    </source>
</evidence>
<feature type="domain" description="Fibronectin type-III" evidence="4">
    <location>
        <begin position="510"/>
        <end position="601"/>
    </location>
</feature>
<dbReference type="Gene3D" id="2.60.120.200">
    <property type="match status" value="2"/>
</dbReference>
<dbReference type="InterPro" id="IPR036116">
    <property type="entry name" value="FN3_sf"/>
</dbReference>
<feature type="domain" description="Fibronectin type-III" evidence="4">
    <location>
        <begin position="1063"/>
        <end position="1150"/>
    </location>
</feature>
<dbReference type="Proteomes" id="UP000664144">
    <property type="component" value="Unassembled WGS sequence"/>
</dbReference>
<dbReference type="InterPro" id="IPR050991">
    <property type="entry name" value="ECM_Regulatory_Proteins"/>
</dbReference>
<dbReference type="InterPro" id="IPR003961">
    <property type="entry name" value="FN3_dom"/>
</dbReference>
<accession>A0A939ETA8</accession>
<dbReference type="SUPFAM" id="SSF49265">
    <property type="entry name" value="Fibronectin type III"/>
    <property type="match status" value="4"/>
</dbReference>
<dbReference type="CDD" id="cd00063">
    <property type="entry name" value="FN3"/>
    <property type="match status" value="2"/>
</dbReference>
<feature type="chain" id="PRO_5037095475" evidence="3">
    <location>
        <begin position="36"/>
        <end position="1626"/>
    </location>
</feature>
<dbReference type="SMART" id="SM00060">
    <property type="entry name" value="FN3"/>
    <property type="match status" value="6"/>
</dbReference>
<feature type="compositionally biased region" description="Polar residues" evidence="2">
    <location>
        <begin position="350"/>
        <end position="363"/>
    </location>
</feature>
<dbReference type="Pfam" id="PF18962">
    <property type="entry name" value="Por_Secre_tail"/>
    <property type="match status" value="1"/>
</dbReference>
<dbReference type="EMBL" id="JAFLQZ010000002">
    <property type="protein sequence ID" value="MBO0357063.1"/>
    <property type="molecule type" value="Genomic_DNA"/>
</dbReference>
<keyword evidence="1" id="KW-0677">Repeat</keyword>
<dbReference type="PROSITE" id="PS50853">
    <property type="entry name" value="FN3"/>
    <property type="match status" value="4"/>
</dbReference>
<sequence length="1626" mass="167077">MVTPLPWRFQARIFHGARCLLLLAVWLLAAGGALAQTTTIGSTTVPVVSPVLSSYFYGPIYRSSTTSTFDYSRYAHLYTPAELGVPTGAVITELAWLKSDAGTLTGNNVFNVLLANSTATTLATGTAWTALTTGATAVYSSTTQQVTGAAGTYFSVALNQPFVYTGGNLLVLLDHQKQGTASGAVNFVANPATGFAIGYADSAPITAALTTGSYGNFRPTLRITYAPASACTAPPTAGTTVASSTSICTGNSVSLSLQGATFGTGLTYQWQQSTDGVTYTDITGATGFTYTTPVLTATRYYRARLTCSGQSATSTPAQVTVVQVAYATLPVIQSFENTWLDVCNSHDAPNTNWRTNPSSGNSSWRRDDDGATANWTSPTVGVYTPAASQGSRSARFHSYYAGAAATGSLDVYVNLSTAGGKGLAFDYINTAGNDSLLVSVSNDGGVTFGAPVLRLGQSGTVAQGFRPQSVTLTGTSATAVVRFTGKVTATFTSDIGIDNVRIESVNSCLAPLALAVTGTTSTSAVVSWASAGTGASGYTVFYGPAGFTPGGTGSQQLTATGTTATIPGLTPSTEYQFYVRQTCGTSFSGNAGPVTFRTDCLTPLYATLPVVESFENTWISRCDTREVPSNNWRNTPATGNNSWRRDDDGVGGAWVSPTSWGYTPTGSVGTRSARFHSGQASSGQVGTLDLFVNLSQAGAKQLSFDYINTTGNDSLTIHLSTDGGITFGPALLRRGIVAATGYTTQTLLLNSTSATAVLRFRARADFGTTDIGLDNIRLESAAGCTTPINLTTTSTTANSALVAWQGTNTGTYTVFYGAPGFTPGGTGSQQVTGITGNTATIPGLAASTEYEFYVRQDCGGTSSGNAGPVTFRTACLTPIYATLPVIESFENTWISRCDTREVPTNNWRNTPATGNNSWRREDDGVAGAWVSPTSWGYTPTGSTGTHSARFHSGQASSGQVGTFDLFVNLSQAGAKQLSFDFINTSGSDSLTVHLSTDGGLTFGPALLRLNQSGTTTAGFSQQALILNSTSATAVIRFRGRADFGVTDIGLDNIRLESALGCLTPVNLAVTATTTTSATVTWQGTGTGTYSIQYGPAGFTPGNGTTVPNVTSPYTITGLTAGTQYQFYVSQNCGGTQSGLAGPINFNTRIINDEPCGAISLTLGSDCTVPVQTTNDGATTTTPNGYTNGGTGNCGPSGLTSPKDVWFKFRTNAANRGATEVTLTVTGAPANVVRVFSGSLCSGALVPVANGCAASVSATSPAPVLALTGLTPSTDYYVQVSGYTNTATLGNFTMCAVAPSTCPVPVGPAATTLTATSATLSWSVTSTTPSGTYTIEYGAPGFTVGAGVRVQGITGTSATITGLTADTQYCFYVRQECNAASGVSAFTGPTCFRTALGPAANDEPCNAIVLTAGATATNATNLGATTTTPAGYQNPGCSTAGAPKDVWFRFVATATTAQVRVTGNPAGQVRLFSAGACAGPFTQIACQAGTGANTSAGSLNASGLTIGTTYYVSVSGYSSSDFTGAFTVQLLTVLSSGTGTLAQGEVNLYPNPSHDGTLNLAIRGAGNVGTVQAVLFNSLGQQVFTQAVAVQGGNADKALPVQNLAKGLYTLRMQVGQTIITRKVVLE</sequence>
<dbReference type="PANTHER" id="PTHR46708">
    <property type="entry name" value="TENASCIN"/>
    <property type="match status" value="1"/>
</dbReference>
<dbReference type="RefSeq" id="WP_206981384.1">
    <property type="nucleotide sequence ID" value="NZ_JAFLQZ010000002.1"/>
</dbReference>
<comment type="caution">
    <text evidence="5">The sequence shown here is derived from an EMBL/GenBank/DDBJ whole genome shotgun (WGS) entry which is preliminary data.</text>
</comment>
<keyword evidence="6" id="KW-1185">Reference proteome</keyword>
<name>A0A939ETA8_9BACT</name>
<evidence type="ECO:0000256" key="1">
    <source>
        <dbReference type="ARBA" id="ARBA00022737"/>
    </source>
</evidence>
<evidence type="ECO:0000259" key="4">
    <source>
        <dbReference type="PROSITE" id="PS50853"/>
    </source>
</evidence>
<feature type="region of interest" description="Disordered" evidence="2">
    <location>
        <begin position="350"/>
        <end position="377"/>
    </location>
</feature>
<evidence type="ECO:0000256" key="3">
    <source>
        <dbReference type="SAM" id="SignalP"/>
    </source>
</evidence>
<evidence type="ECO:0000313" key="5">
    <source>
        <dbReference type="EMBL" id="MBO0357063.1"/>
    </source>
</evidence>
<dbReference type="InterPro" id="IPR026444">
    <property type="entry name" value="Secre_tail"/>
</dbReference>
<dbReference type="Pfam" id="PF23759">
    <property type="entry name" value="GBD_T9SS_assoc"/>
    <property type="match status" value="1"/>
</dbReference>
<dbReference type="PANTHER" id="PTHR46708:SF2">
    <property type="entry name" value="FIBRONECTIN TYPE-III DOMAIN-CONTAINING PROTEIN"/>
    <property type="match status" value="1"/>
</dbReference>
<feature type="domain" description="Fibronectin type-III" evidence="4">
    <location>
        <begin position="1303"/>
        <end position="1396"/>
    </location>
</feature>
<feature type="domain" description="Fibronectin type-III" evidence="4">
    <location>
        <begin position="786"/>
        <end position="876"/>
    </location>
</feature>
<evidence type="ECO:0000313" key="6">
    <source>
        <dbReference type="Proteomes" id="UP000664144"/>
    </source>
</evidence>
<dbReference type="NCBIfam" id="TIGR04183">
    <property type="entry name" value="Por_Secre_tail"/>
    <property type="match status" value="1"/>
</dbReference>
<proteinExistence type="predicted"/>
<dbReference type="Pfam" id="PF00041">
    <property type="entry name" value="fn3"/>
    <property type="match status" value="3"/>
</dbReference>